<evidence type="ECO:0000313" key="2">
    <source>
        <dbReference type="EMBL" id="MBB6448121.1"/>
    </source>
</evidence>
<dbReference type="PANTHER" id="PTHR40070">
    <property type="entry name" value="UPF0478 PROTEIN YTXG"/>
    <property type="match status" value="1"/>
</dbReference>
<keyword evidence="1" id="KW-1133">Transmembrane helix</keyword>
<dbReference type="Gene3D" id="1.10.287.950">
    <property type="entry name" value="Methyl-accepting chemotaxis protein"/>
    <property type="match status" value="1"/>
</dbReference>
<gene>
    <name evidence="2" type="ORF">HNR44_000070</name>
</gene>
<sequence length="144" mass="15890">MVIVYISVAIVAIAIVVLIFYIIQTLKSAQGVVTQLGNTAEAVEKQLQGITTETEHLVKTTNRLAEDFESKSGSLDGLFSTAEELSEATERVTGSIQNISTTVSEETERNAGQVAKAVQWGSACLELYDKWKSRRNQEEHEERN</sequence>
<keyword evidence="3" id="KW-1185">Reference proteome</keyword>
<dbReference type="Pfam" id="PF06103">
    <property type="entry name" value="DUF948"/>
    <property type="match status" value="1"/>
</dbReference>
<proteinExistence type="predicted"/>
<evidence type="ECO:0000256" key="1">
    <source>
        <dbReference type="SAM" id="Phobius"/>
    </source>
</evidence>
<evidence type="ECO:0000313" key="3">
    <source>
        <dbReference type="Proteomes" id="UP000568839"/>
    </source>
</evidence>
<comment type="caution">
    <text evidence="2">The sequence shown here is derived from an EMBL/GenBank/DDBJ whole genome shotgun (WGS) entry which is preliminary data.</text>
</comment>
<name>A0A841PPB9_9BACL</name>
<protein>
    <submittedName>
        <fullName evidence="2">Uncharacterized protein YoxC</fullName>
    </submittedName>
</protein>
<dbReference type="SUPFAM" id="SSF58104">
    <property type="entry name" value="Methyl-accepting chemotaxis protein (MCP) signaling domain"/>
    <property type="match status" value="1"/>
</dbReference>
<keyword evidence="1" id="KW-0812">Transmembrane</keyword>
<dbReference type="Proteomes" id="UP000568839">
    <property type="component" value="Unassembled WGS sequence"/>
</dbReference>
<reference evidence="2 3" key="1">
    <citation type="submission" date="2020-08" db="EMBL/GenBank/DDBJ databases">
        <title>Genomic Encyclopedia of Type Strains, Phase IV (KMG-IV): sequencing the most valuable type-strain genomes for metagenomic binning, comparative biology and taxonomic classification.</title>
        <authorList>
            <person name="Goeker M."/>
        </authorList>
    </citation>
    <scope>NUCLEOTIDE SEQUENCE [LARGE SCALE GENOMIC DNA]</scope>
    <source>
        <strain evidence="2 3">DSM 21769</strain>
    </source>
</reference>
<dbReference type="AlphaFoldDB" id="A0A841PPB9"/>
<dbReference type="EMBL" id="JACHHJ010000001">
    <property type="protein sequence ID" value="MBB6448121.1"/>
    <property type="molecule type" value="Genomic_DNA"/>
</dbReference>
<accession>A0A841PPB9</accession>
<organism evidence="2 3">
    <name type="scientific">Geomicrobium halophilum</name>
    <dbReference type="NCBI Taxonomy" id="549000"/>
    <lineage>
        <taxon>Bacteria</taxon>
        <taxon>Bacillati</taxon>
        <taxon>Bacillota</taxon>
        <taxon>Bacilli</taxon>
        <taxon>Bacillales</taxon>
        <taxon>Geomicrobium</taxon>
    </lineage>
</organism>
<feature type="transmembrane region" description="Helical" evidence="1">
    <location>
        <begin position="6"/>
        <end position="23"/>
    </location>
</feature>
<dbReference type="InterPro" id="IPR009293">
    <property type="entry name" value="UPF0478"/>
</dbReference>
<dbReference type="PANTHER" id="PTHR40070:SF1">
    <property type="entry name" value="UPF0478 PROTEIN YTXG"/>
    <property type="match status" value="1"/>
</dbReference>
<keyword evidence="1" id="KW-0472">Membrane</keyword>
<dbReference type="RefSeq" id="WP_184402156.1">
    <property type="nucleotide sequence ID" value="NZ_JACHHJ010000001.1"/>
</dbReference>